<dbReference type="PANTHER" id="PTHR22601">
    <property type="entry name" value="ISP4 LIKE PROTEIN"/>
    <property type="match status" value="1"/>
</dbReference>
<feature type="non-terminal residue" evidence="9">
    <location>
        <position position="141"/>
    </location>
</feature>
<name>A0A8H7ZWX8_9FUNG</name>
<evidence type="ECO:0000256" key="7">
    <source>
        <dbReference type="ARBA" id="ARBA00022989"/>
    </source>
</evidence>
<evidence type="ECO:0000256" key="8">
    <source>
        <dbReference type="ARBA" id="ARBA00023136"/>
    </source>
</evidence>
<dbReference type="EMBL" id="JAEFCI010004461">
    <property type="protein sequence ID" value="KAG5460936.1"/>
    <property type="molecule type" value="Genomic_DNA"/>
</dbReference>
<dbReference type="OrthoDB" id="9986677at2759"/>
<proteinExistence type="inferred from homology"/>
<gene>
    <name evidence="9" type="ORF">BJ554DRAFT_6957</name>
</gene>
<dbReference type="Proteomes" id="UP000673691">
    <property type="component" value="Unassembled WGS sequence"/>
</dbReference>
<keyword evidence="7" id="KW-1133">Transmembrane helix</keyword>
<accession>A0A8H7ZWX8</accession>
<evidence type="ECO:0000256" key="5">
    <source>
        <dbReference type="ARBA" id="ARBA00022856"/>
    </source>
</evidence>
<organism evidence="9 10">
    <name type="scientific">Olpidium bornovanus</name>
    <dbReference type="NCBI Taxonomy" id="278681"/>
    <lineage>
        <taxon>Eukaryota</taxon>
        <taxon>Fungi</taxon>
        <taxon>Fungi incertae sedis</taxon>
        <taxon>Olpidiomycota</taxon>
        <taxon>Olpidiomycotina</taxon>
        <taxon>Olpidiomycetes</taxon>
        <taxon>Olpidiales</taxon>
        <taxon>Olpidiaceae</taxon>
        <taxon>Olpidium</taxon>
    </lineage>
</organism>
<dbReference type="GO" id="GO:0035673">
    <property type="term" value="F:oligopeptide transmembrane transporter activity"/>
    <property type="evidence" value="ECO:0007669"/>
    <property type="project" value="InterPro"/>
</dbReference>
<dbReference type="InterPro" id="IPR004648">
    <property type="entry name" value="Oligpept_transpt"/>
</dbReference>
<protein>
    <submittedName>
        <fullName evidence="9">Uncharacterized protein</fullName>
    </submittedName>
</protein>
<keyword evidence="5" id="KW-0571">Peptide transport</keyword>
<evidence type="ECO:0000256" key="1">
    <source>
        <dbReference type="ARBA" id="ARBA00004141"/>
    </source>
</evidence>
<evidence type="ECO:0000256" key="4">
    <source>
        <dbReference type="ARBA" id="ARBA00022692"/>
    </source>
</evidence>
<comment type="subcellular location">
    <subcellularLocation>
        <location evidence="1">Membrane</location>
        <topology evidence="1">Multi-pass membrane protein</topology>
    </subcellularLocation>
</comment>
<dbReference type="InterPro" id="IPR004813">
    <property type="entry name" value="OPT"/>
</dbReference>
<dbReference type="GO" id="GO:0015031">
    <property type="term" value="P:protein transport"/>
    <property type="evidence" value="ECO:0007669"/>
    <property type="project" value="UniProtKB-KW"/>
</dbReference>
<evidence type="ECO:0000313" key="10">
    <source>
        <dbReference type="Proteomes" id="UP000673691"/>
    </source>
</evidence>
<keyword evidence="6" id="KW-0653">Protein transport</keyword>
<evidence type="ECO:0000256" key="6">
    <source>
        <dbReference type="ARBA" id="ARBA00022927"/>
    </source>
</evidence>
<dbReference type="Pfam" id="PF03169">
    <property type="entry name" value="OPT"/>
    <property type="match status" value="1"/>
</dbReference>
<evidence type="ECO:0000256" key="2">
    <source>
        <dbReference type="ARBA" id="ARBA00008807"/>
    </source>
</evidence>
<keyword evidence="4" id="KW-0812">Transmembrane</keyword>
<dbReference type="GO" id="GO:0016020">
    <property type="term" value="C:membrane"/>
    <property type="evidence" value="ECO:0007669"/>
    <property type="project" value="UniProtKB-SubCell"/>
</dbReference>
<keyword evidence="10" id="KW-1185">Reference proteome</keyword>
<evidence type="ECO:0000313" key="9">
    <source>
        <dbReference type="EMBL" id="KAG5460936.1"/>
    </source>
</evidence>
<comment type="similarity">
    <text evidence="2">Belongs to the oligopeptide OPT transporter family.</text>
</comment>
<evidence type="ECO:0000256" key="3">
    <source>
        <dbReference type="ARBA" id="ARBA00022448"/>
    </source>
</evidence>
<keyword evidence="8" id="KW-0472">Membrane</keyword>
<comment type="caution">
    <text evidence="9">The sequence shown here is derived from an EMBL/GenBank/DDBJ whole genome shotgun (WGS) entry which is preliminary data.</text>
</comment>
<keyword evidence="3" id="KW-0813">Transport</keyword>
<sequence>MKRTRVSSLFFFSAPRFRNGCTPERSDSSLSPCASWARSLRSRCVRSMHCRGISDACGRALTVLCDLIWQMPVWSVLLCVFLSAFFTLPTGFIVSVIGQVVHLNVLTEFIIGLIIPGKTVTVMAFKSLGVNVQNQALALLS</sequence>
<dbReference type="AlphaFoldDB" id="A0A8H7ZWX8"/>
<reference evidence="9 10" key="1">
    <citation type="journal article" name="Sci. Rep.">
        <title>Genome-scale phylogenetic analyses confirm Olpidium as the closest living zoosporic fungus to the non-flagellated, terrestrial fungi.</title>
        <authorList>
            <person name="Chang Y."/>
            <person name="Rochon D."/>
            <person name="Sekimoto S."/>
            <person name="Wang Y."/>
            <person name="Chovatia M."/>
            <person name="Sandor L."/>
            <person name="Salamov A."/>
            <person name="Grigoriev I.V."/>
            <person name="Stajich J.E."/>
            <person name="Spatafora J.W."/>
        </authorList>
    </citation>
    <scope>NUCLEOTIDE SEQUENCE [LARGE SCALE GENOMIC DNA]</scope>
    <source>
        <strain evidence="9">S191</strain>
    </source>
</reference>